<reference evidence="4 5" key="1">
    <citation type="journal article" date="2024" name="Nat. Commun.">
        <title>Phylogenomics reveals the evolutionary origins of lichenization in chlorophyte algae.</title>
        <authorList>
            <person name="Puginier C."/>
            <person name="Libourel C."/>
            <person name="Otte J."/>
            <person name="Skaloud P."/>
            <person name="Haon M."/>
            <person name="Grisel S."/>
            <person name="Petersen M."/>
            <person name="Berrin J.G."/>
            <person name="Delaux P.M."/>
            <person name="Dal Grande F."/>
            <person name="Keller J."/>
        </authorList>
    </citation>
    <scope>NUCLEOTIDE SEQUENCE [LARGE SCALE GENOMIC DNA]</scope>
    <source>
        <strain evidence="4 5">SAG 2043</strain>
    </source>
</reference>
<dbReference type="GO" id="GO:0005930">
    <property type="term" value="C:axoneme"/>
    <property type="evidence" value="ECO:0007669"/>
    <property type="project" value="TreeGrafter"/>
</dbReference>
<dbReference type="Proteomes" id="UP001489004">
    <property type="component" value="Unassembled WGS sequence"/>
</dbReference>
<dbReference type="GO" id="GO:0051493">
    <property type="term" value="P:regulation of cytoskeleton organization"/>
    <property type="evidence" value="ECO:0007669"/>
    <property type="project" value="TreeGrafter"/>
</dbReference>
<organism evidence="4 5">
    <name type="scientific">[Myrmecia] bisecta</name>
    <dbReference type="NCBI Taxonomy" id="41462"/>
    <lineage>
        <taxon>Eukaryota</taxon>
        <taxon>Viridiplantae</taxon>
        <taxon>Chlorophyta</taxon>
        <taxon>core chlorophytes</taxon>
        <taxon>Trebouxiophyceae</taxon>
        <taxon>Trebouxiales</taxon>
        <taxon>Trebouxiaceae</taxon>
        <taxon>Myrmecia</taxon>
    </lineage>
</organism>
<dbReference type="Pfam" id="PF15261">
    <property type="entry name" value="JHY"/>
    <property type="match status" value="1"/>
</dbReference>
<proteinExistence type="predicted"/>
<name>A0AAW1QR11_9CHLO</name>
<dbReference type="PANTHER" id="PTHR12509">
    <property type="entry name" value="SPERMATOGENESIS-ASSOCIATED 4-RELATED"/>
    <property type="match status" value="1"/>
</dbReference>
<evidence type="ECO:0000256" key="2">
    <source>
        <dbReference type="SAM" id="MobiDB-lite"/>
    </source>
</evidence>
<evidence type="ECO:0000313" key="5">
    <source>
        <dbReference type="Proteomes" id="UP001489004"/>
    </source>
</evidence>
<gene>
    <name evidence="4" type="ORF">WJX72_003356</name>
</gene>
<feature type="domain" description="Calponin-homology (CH)" evidence="3">
    <location>
        <begin position="3"/>
        <end position="108"/>
    </location>
</feature>
<evidence type="ECO:0000259" key="3">
    <source>
        <dbReference type="PROSITE" id="PS50021"/>
    </source>
</evidence>
<dbReference type="GO" id="GO:0008017">
    <property type="term" value="F:microtubule binding"/>
    <property type="evidence" value="ECO:0007669"/>
    <property type="project" value="TreeGrafter"/>
</dbReference>
<feature type="region of interest" description="Disordered" evidence="2">
    <location>
        <begin position="180"/>
        <end position="248"/>
    </location>
</feature>
<keyword evidence="1" id="KW-0175">Coiled coil</keyword>
<comment type="caution">
    <text evidence="4">The sequence shown here is derived from an EMBL/GenBank/DDBJ whole genome shotgun (WGS) entry which is preliminary data.</text>
</comment>
<feature type="compositionally biased region" description="Basic and acidic residues" evidence="2">
    <location>
        <begin position="198"/>
        <end position="227"/>
    </location>
</feature>
<dbReference type="InterPro" id="IPR036872">
    <property type="entry name" value="CH_dom_sf"/>
</dbReference>
<dbReference type="InterPro" id="IPR052111">
    <property type="entry name" value="Spermatogenesis_Ciliary_MAP"/>
</dbReference>
<feature type="compositionally biased region" description="Basic and acidic residues" evidence="2">
    <location>
        <begin position="180"/>
        <end position="189"/>
    </location>
</feature>
<accession>A0AAW1QR11</accession>
<dbReference type="InterPro" id="IPR027968">
    <property type="entry name" value="JHY"/>
</dbReference>
<protein>
    <recommendedName>
        <fullName evidence="3">Calponin-homology (CH) domain-containing protein</fullName>
    </recommendedName>
</protein>
<sequence length="269" mass="31843">MSTSQPRDLLKWLLSLGLSLPVKNVKRDFSNGFLLGEVLSKYFPHDVQMHMFENVTSIERKRANWHVLSKFFKRCQWPVEQTLIDSVMNAEPEAAVMQFMDYAAQHEPEPTIEFDRRPRTVQFKPYTAKDYQMKDYDPKHQRNYWTLGTLGAEREDEELLAKREKAERLKEMAREVREQNLLKSAERTSRPQPHRTSSPKDKSTREKALDFAKSIPKPELRRTRSGREGQQSPQDNQQSALSELEQLELQHELDQQRVEAIQQEFMRRR</sequence>
<dbReference type="EMBL" id="JALJOR010000002">
    <property type="protein sequence ID" value="KAK9823517.1"/>
    <property type="molecule type" value="Genomic_DNA"/>
</dbReference>
<keyword evidence="5" id="KW-1185">Reference proteome</keyword>
<dbReference type="SUPFAM" id="SSF47576">
    <property type="entry name" value="Calponin-homology domain, CH-domain"/>
    <property type="match status" value="1"/>
</dbReference>
<dbReference type="InterPro" id="IPR010441">
    <property type="entry name" value="CH_2"/>
</dbReference>
<evidence type="ECO:0000313" key="4">
    <source>
        <dbReference type="EMBL" id="KAK9823517.1"/>
    </source>
</evidence>
<dbReference type="Gene3D" id="1.10.418.10">
    <property type="entry name" value="Calponin-like domain"/>
    <property type="match status" value="1"/>
</dbReference>
<dbReference type="Pfam" id="PF06294">
    <property type="entry name" value="CH_2"/>
    <property type="match status" value="1"/>
</dbReference>
<feature type="coiled-coil region" evidence="1">
    <location>
        <begin position="152"/>
        <end position="179"/>
    </location>
</feature>
<dbReference type="PANTHER" id="PTHR12509:SF8">
    <property type="entry name" value="SPERMATOGENESIS-ASSOCIATED PROTEIN 4"/>
    <property type="match status" value="1"/>
</dbReference>
<dbReference type="PROSITE" id="PS50021">
    <property type="entry name" value="CH"/>
    <property type="match status" value="1"/>
</dbReference>
<evidence type="ECO:0000256" key="1">
    <source>
        <dbReference type="SAM" id="Coils"/>
    </source>
</evidence>
<dbReference type="InterPro" id="IPR001715">
    <property type="entry name" value="CH_dom"/>
</dbReference>
<dbReference type="AlphaFoldDB" id="A0AAW1QR11"/>